<gene>
    <name evidence="2" type="ORF">B9Q01_10455</name>
</gene>
<comment type="caution">
    <text evidence="2">The sequence shown here is derived from an EMBL/GenBank/DDBJ whole genome shotgun (WGS) entry which is preliminary data.</text>
</comment>
<proteinExistence type="predicted"/>
<sequence length="116" mass="13221">MSEKLDVEVKKEEPSVKDIELEGEGIPRRFNRSEDYRRGYKTGWLVAKKNLLKKLSQSGQSIETLSIEKKPIGKQKSKKEDEVSPLVWAIVGLVLGGIVLFVFFNESNRKRNQSVS</sequence>
<keyword evidence="1" id="KW-0472">Membrane</keyword>
<evidence type="ECO:0000256" key="1">
    <source>
        <dbReference type="SAM" id="Phobius"/>
    </source>
</evidence>
<dbReference type="Proteomes" id="UP000240880">
    <property type="component" value="Unassembled WGS sequence"/>
</dbReference>
<organism evidence="2 3">
    <name type="scientific">Candidatus Marsarchaeota G1 archaeon OSP_D</name>
    <dbReference type="NCBI Taxonomy" id="1978155"/>
    <lineage>
        <taxon>Archaea</taxon>
        <taxon>Candidatus Marsarchaeota</taxon>
        <taxon>Candidatus Marsarchaeota group 1</taxon>
    </lineage>
</organism>
<evidence type="ECO:0000313" key="2">
    <source>
        <dbReference type="EMBL" id="PSN81737.1"/>
    </source>
</evidence>
<keyword evidence="1" id="KW-0812">Transmembrane</keyword>
<feature type="transmembrane region" description="Helical" evidence="1">
    <location>
        <begin position="86"/>
        <end position="104"/>
    </location>
</feature>
<dbReference type="AlphaFoldDB" id="A0A2R6A5X4"/>
<protein>
    <submittedName>
        <fullName evidence="2">Uncharacterized protein</fullName>
    </submittedName>
</protein>
<reference evidence="2 3" key="1">
    <citation type="submission" date="2017-04" db="EMBL/GenBank/DDBJ databases">
        <title>Novel microbial lineages endemic to geothermal iron-oxide mats fill important gaps in the evolutionary history of Archaea.</title>
        <authorList>
            <person name="Jay Z.J."/>
            <person name="Beam J.P."/>
            <person name="Dlakic M."/>
            <person name="Rusch D.B."/>
            <person name="Kozubal M.A."/>
            <person name="Inskeep W.P."/>
        </authorList>
    </citation>
    <scope>NUCLEOTIDE SEQUENCE [LARGE SCALE GENOMIC DNA]</scope>
    <source>
        <strain evidence="2">OSP_D</strain>
    </source>
</reference>
<keyword evidence="1" id="KW-1133">Transmembrane helix</keyword>
<accession>A0A2R6A5X4</accession>
<name>A0A2R6A5X4_9ARCH</name>
<dbReference type="EMBL" id="NEXC01000171">
    <property type="protein sequence ID" value="PSN81737.1"/>
    <property type="molecule type" value="Genomic_DNA"/>
</dbReference>
<evidence type="ECO:0000313" key="3">
    <source>
        <dbReference type="Proteomes" id="UP000240880"/>
    </source>
</evidence>